<keyword evidence="2 4" id="KW-0863">Zinc-finger</keyword>
<accession>A0A1B0CS90</accession>
<dbReference type="Proteomes" id="UP000092461">
    <property type="component" value="Unassembled WGS sequence"/>
</dbReference>
<dbReference type="Pfam" id="PF02944">
    <property type="entry name" value="BESS"/>
    <property type="match status" value="1"/>
</dbReference>
<dbReference type="GO" id="GO:1990837">
    <property type="term" value="F:sequence-specific double-stranded DNA binding"/>
    <property type="evidence" value="ECO:0007669"/>
    <property type="project" value="TreeGrafter"/>
</dbReference>
<sequence>MKKGSKKISSTWSYFNRLGDKSALCKLCGKFVKTSGNTTNARYHLKIKHKLIVQEQKDDQSEASDVIVLCPETTKEQDGIKEQQSQENDLKVPKNDEDFEEKPSKKRRKLKQNELKNKGDPLQIGSPKGQEDAVTEFLVFQKPKQRQHKKNAKVSADAPKRPKRSIVWKFFEKKPNSKYAQCRIKGCQMEIACSTNTTNCLDHLKRHHKRALDFDAVVSSTWAYYDKIDDKTASCQLCGKIVKTSGNTTNARNHLKAKHKILIETKSRGVKQEDYINVLEDHQYENLKDEIQIEVQDPSSAIAGIEEHSDHPEEPEEVYCMEVLEDEMVALEDSHSFEGKKAKKRPSNSHSSSFQPKKPNMQQDHHNDSRGHFDFSHPVDIFFASMAATVKSMPPEKIVAIKQKISGIVFEEELQQLRNENIQYIYE</sequence>
<evidence type="ECO:0000313" key="8">
    <source>
        <dbReference type="Proteomes" id="UP000092461"/>
    </source>
</evidence>
<dbReference type="PANTHER" id="PTHR34396:SF25">
    <property type="entry name" value="BOUNDARY ELEMENT ASSOCIATED FACTOR"/>
    <property type="match status" value="1"/>
</dbReference>
<keyword evidence="3" id="KW-0862">Zinc</keyword>
<dbReference type="GO" id="GO:0005634">
    <property type="term" value="C:nucleus"/>
    <property type="evidence" value="ECO:0007669"/>
    <property type="project" value="TreeGrafter"/>
</dbReference>
<reference evidence="7" key="1">
    <citation type="submission" date="2020-05" db="UniProtKB">
        <authorList>
            <consortium name="EnsemblMetazoa"/>
        </authorList>
    </citation>
    <scope>IDENTIFICATION</scope>
    <source>
        <strain evidence="7">Jacobina</strain>
    </source>
</reference>
<evidence type="ECO:0000256" key="5">
    <source>
        <dbReference type="SAM" id="MobiDB-lite"/>
    </source>
</evidence>
<proteinExistence type="predicted"/>
<evidence type="ECO:0000256" key="2">
    <source>
        <dbReference type="ARBA" id="ARBA00022771"/>
    </source>
</evidence>
<evidence type="ECO:0000256" key="3">
    <source>
        <dbReference type="ARBA" id="ARBA00022833"/>
    </source>
</evidence>
<dbReference type="EMBL" id="AJWK01025804">
    <property type="status" value="NOT_ANNOTATED_CDS"/>
    <property type="molecule type" value="Genomic_DNA"/>
</dbReference>
<dbReference type="VEuPathDB" id="VectorBase:LLOJ007739"/>
<dbReference type="EnsemblMetazoa" id="LLOJ007739-RA">
    <property type="protein sequence ID" value="LLOJ007739-PA"/>
    <property type="gene ID" value="LLOJ007739"/>
</dbReference>
<dbReference type="SUPFAM" id="SSF57667">
    <property type="entry name" value="beta-beta-alpha zinc fingers"/>
    <property type="match status" value="3"/>
</dbReference>
<evidence type="ECO:0000256" key="4">
    <source>
        <dbReference type="PROSITE-ProRule" id="PRU00027"/>
    </source>
</evidence>
<dbReference type="VEuPathDB" id="VectorBase:LLONM1_011950"/>
<dbReference type="GO" id="GO:0006357">
    <property type="term" value="P:regulation of transcription by RNA polymerase II"/>
    <property type="evidence" value="ECO:0007669"/>
    <property type="project" value="TreeGrafter"/>
</dbReference>
<evidence type="ECO:0000259" key="6">
    <source>
        <dbReference type="PROSITE" id="PS50808"/>
    </source>
</evidence>
<protein>
    <recommendedName>
        <fullName evidence="6">BED-type domain-containing protein</fullName>
    </recommendedName>
</protein>
<dbReference type="AlphaFoldDB" id="A0A1B0CS90"/>
<feature type="region of interest" description="Disordered" evidence="5">
    <location>
        <begin position="74"/>
        <end position="129"/>
    </location>
</feature>
<dbReference type="InterPro" id="IPR003656">
    <property type="entry name" value="Znf_BED"/>
</dbReference>
<dbReference type="InterPro" id="IPR036236">
    <property type="entry name" value="Znf_C2H2_sf"/>
</dbReference>
<keyword evidence="8" id="KW-1185">Reference proteome</keyword>
<dbReference type="PANTHER" id="PTHR34396">
    <property type="entry name" value="OS03G0264950 PROTEIN-RELATED"/>
    <property type="match status" value="1"/>
</dbReference>
<evidence type="ECO:0000313" key="7">
    <source>
        <dbReference type="EnsemblMetazoa" id="LLOJ007739-PA"/>
    </source>
</evidence>
<name>A0A1B0CS90_LUTLO</name>
<feature type="domain" description="BED-type" evidence="6">
    <location>
        <begin position="216"/>
        <end position="266"/>
    </location>
</feature>
<dbReference type="InterPro" id="IPR053031">
    <property type="entry name" value="Cuticle_assoc_protein"/>
</dbReference>
<keyword evidence="1" id="KW-0479">Metal-binding</keyword>
<dbReference type="SMART" id="SM00614">
    <property type="entry name" value="ZnF_BED"/>
    <property type="match status" value="3"/>
</dbReference>
<organism evidence="7 8">
    <name type="scientific">Lutzomyia longipalpis</name>
    <name type="common">Sand fly</name>
    <dbReference type="NCBI Taxonomy" id="7200"/>
    <lineage>
        <taxon>Eukaryota</taxon>
        <taxon>Metazoa</taxon>
        <taxon>Ecdysozoa</taxon>
        <taxon>Arthropoda</taxon>
        <taxon>Hexapoda</taxon>
        <taxon>Insecta</taxon>
        <taxon>Pterygota</taxon>
        <taxon>Neoptera</taxon>
        <taxon>Endopterygota</taxon>
        <taxon>Diptera</taxon>
        <taxon>Nematocera</taxon>
        <taxon>Psychodoidea</taxon>
        <taxon>Psychodidae</taxon>
        <taxon>Lutzomyia</taxon>
        <taxon>Lutzomyia</taxon>
    </lineage>
</organism>
<dbReference type="PROSITE" id="PS50808">
    <property type="entry name" value="ZF_BED"/>
    <property type="match status" value="2"/>
</dbReference>
<feature type="region of interest" description="Disordered" evidence="5">
    <location>
        <begin position="335"/>
        <end position="371"/>
    </location>
</feature>
<dbReference type="GO" id="GO:0008270">
    <property type="term" value="F:zinc ion binding"/>
    <property type="evidence" value="ECO:0007669"/>
    <property type="project" value="UniProtKB-KW"/>
</dbReference>
<dbReference type="EMBL" id="AJWK01025803">
    <property type="status" value="NOT_ANNOTATED_CDS"/>
    <property type="molecule type" value="Genomic_DNA"/>
</dbReference>
<dbReference type="InterPro" id="IPR004210">
    <property type="entry name" value="BESS_motif"/>
</dbReference>
<dbReference type="Pfam" id="PF02892">
    <property type="entry name" value="zf-BED"/>
    <property type="match status" value="2"/>
</dbReference>
<feature type="domain" description="BED-type" evidence="6">
    <location>
        <begin position="6"/>
        <end position="56"/>
    </location>
</feature>
<evidence type="ECO:0000256" key="1">
    <source>
        <dbReference type="ARBA" id="ARBA00022723"/>
    </source>
</evidence>